<reference evidence="1" key="1">
    <citation type="journal article" date="2020" name="mSystems">
        <title>Genome- and Community-Level Interaction Insights into Carbon Utilization and Element Cycling Functions of Hydrothermarchaeota in Hydrothermal Sediment.</title>
        <authorList>
            <person name="Zhou Z."/>
            <person name="Liu Y."/>
            <person name="Xu W."/>
            <person name="Pan J."/>
            <person name="Luo Z.H."/>
            <person name="Li M."/>
        </authorList>
    </citation>
    <scope>NUCLEOTIDE SEQUENCE [LARGE SCALE GENOMIC DNA]</scope>
    <source>
        <strain evidence="1">SpSt-508</strain>
    </source>
</reference>
<comment type="caution">
    <text evidence="1">The sequence shown here is derived from an EMBL/GenBank/DDBJ whole genome shotgun (WGS) entry which is preliminary data.</text>
</comment>
<name>A0A7C4LPH0_9PLAN</name>
<dbReference type="EMBL" id="DSVQ01000018">
    <property type="protein sequence ID" value="HGT40778.1"/>
    <property type="molecule type" value="Genomic_DNA"/>
</dbReference>
<proteinExistence type="predicted"/>
<evidence type="ECO:0000313" key="1">
    <source>
        <dbReference type="EMBL" id="HGT40778.1"/>
    </source>
</evidence>
<protein>
    <submittedName>
        <fullName evidence="1">Uncharacterized protein</fullName>
    </submittedName>
</protein>
<organism evidence="1">
    <name type="scientific">Schlesneria paludicola</name>
    <dbReference type="NCBI Taxonomy" id="360056"/>
    <lineage>
        <taxon>Bacteria</taxon>
        <taxon>Pseudomonadati</taxon>
        <taxon>Planctomycetota</taxon>
        <taxon>Planctomycetia</taxon>
        <taxon>Planctomycetales</taxon>
        <taxon>Planctomycetaceae</taxon>
        <taxon>Schlesneria</taxon>
    </lineage>
</organism>
<accession>A0A7C4LPH0</accession>
<sequence>MGWWGSPFAGGLTLATALWGGEPATLPPAKVYQFGEQRVVVQPGPAAVPSAPGSAAGQVSAIRRVSFVQPADAFAAPLPTQPPPPEVHQLPAAPPPGDRVAPLPPLLDLDPVALAQRYRQIYAAIPFDRAEYEANPSYRHEATMELLFGQMRPMVVERRQIAVDVRTPPGMLPAPYSWYGFNSYFFPIFSPGYRVHRSF</sequence>
<dbReference type="AlphaFoldDB" id="A0A7C4LPH0"/>
<gene>
    <name evidence="1" type="ORF">ENS64_16155</name>
</gene>